<feature type="active site" evidence="6">
    <location>
        <position position="198"/>
    </location>
</feature>
<evidence type="ECO:0000256" key="4">
    <source>
        <dbReference type="ARBA" id="ARBA00030762"/>
    </source>
</evidence>
<evidence type="ECO:0000256" key="5">
    <source>
        <dbReference type="PIRSR" id="PIRSR036894-1"/>
    </source>
</evidence>
<dbReference type="Pfam" id="PF20511">
    <property type="entry name" value="PMI_typeI_cat"/>
    <property type="match status" value="1"/>
</dbReference>
<dbReference type="Proteomes" id="UP000823926">
    <property type="component" value="Unassembled WGS sequence"/>
</dbReference>
<dbReference type="GO" id="GO:0005975">
    <property type="term" value="P:carbohydrate metabolic process"/>
    <property type="evidence" value="ECO:0007669"/>
    <property type="project" value="InterPro"/>
</dbReference>
<dbReference type="InterPro" id="IPR046457">
    <property type="entry name" value="PMI_typeI_cat"/>
</dbReference>
<feature type="domain" description="Mannose-6-phosphate isomerase cupin" evidence="8">
    <location>
        <begin position="246"/>
        <end position="321"/>
    </location>
</feature>
<organism evidence="9 10">
    <name type="scientific">Candidatus Rikenella faecigallinarum</name>
    <dbReference type="NCBI Taxonomy" id="2838745"/>
    <lineage>
        <taxon>Bacteria</taxon>
        <taxon>Pseudomonadati</taxon>
        <taxon>Bacteroidota</taxon>
        <taxon>Bacteroidia</taxon>
        <taxon>Bacteroidales</taxon>
        <taxon>Rikenellaceae</taxon>
        <taxon>Rikenella</taxon>
    </lineage>
</organism>
<keyword evidence="2 5" id="KW-0862">Zinc</keyword>
<evidence type="ECO:0000259" key="8">
    <source>
        <dbReference type="Pfam" id="PF21621"/>
    </source>
</evidence>
<dbReference type="GO" id="GO:0004476">
    <property type="term" value="F:mannose-6-phosphate isomerase activity"/>
    <property type="evidence" value="ECO:0007669"/>
    <property type="project" value="InterPro"/>
</dbReference>
<reference evidence="9" key="2">
    <citation type="submission" date="2021-04" db="EMBL/GenBank/DDBJ databases">
        <authorList>
            <person name="Gilroy R."/>
        </authorList>
    </citation>
    <scope>NUCLEOTIDE SEQUENCE</scope>
    <source>
        <strain evidence="9">ChiBcec15-1070</strain>
    </source>
</reference>
<dbReference type="PIRSF" id="PIRSF036894">
    <property type="entry name" value="PMI_Firm_short"/>
    <property type="match status" value="1"/>
</dbReference>
<evidence type="ECO:0000256" key="3">
    <source>
        <dbReference type="ARBA" id="ARBA00029741"/>
    </source>
</evidence>
<comment type="cofactor">
    <cofactor evidence="5">
        <name>Zn(2+)</name>
        <dbReference type="ChEBI" id="CHEBI:29105"/>
    </cofactor>
    <text evidence="5">Binds 1 zinc ion per subunit.</text>
</comment>
<dbReference type="CDD" id="cd07010">
    <property type="entry name" value="cupin_PMI_type_I_N_bac"/>
    <property type="match status" value="1"/>
</dbReference>
<gene>
    <name evidence="9" type="ORF">H9888_06830</name>
</gene>
<dbReference type="GO" id="GO:0008270">
    <property type="term" value="F:zinc ion binding"/>
    <property type="evidence" value="ECO:0007669"/>
    <property type="project" value="InterPro"/>
</dbReference>
<dbReference type="InterPro" id="IPR014628">
    <property type="entry name" value="Man6P_isomerase_Firm_short"/>
</dbReference>
<dbReference type="InterPro" id="IPR011051">
    <property type="entry name" value="RmlC_Cupin_sf"/>
</dbReference>
<feature type="domain" description="Phosphomannose isomerase type I catalytic" evidence="7">
    <location>
        <begin position="6"/>
        <end position="114"/>
    </location>
</feature>
<evidence type="ECO:0000256" key="2">
    <source>
        <dbReference type="ARBA" id="ARBA00022833"/>
    </source>
</evidence>
<keyword evidence="1 5" id="KW-0479">Metal-binding</keyword>
<comment type="caution">
    <text evidence="9">The sequence shown here is derived from an EMBL/GenBank/DDBJ whole genome shotgun (WGS) entry which is preliminary data.</text>
</comment>
<feature type="binding site" evidence="5">
    <location>
        <position position="103"/>
    </location>
    <ligand>
        <name>Zn(2+)</name>
        <dbReference type="ChEBI" id="CHEBI:29105"/>
    </ligand>
</feature>
<evidence type="ECO:0000256" key="1">
    <source>
        <dbReference type="ARBA" id="ARBA00022723"/>
    </source>
</evidence>
<feature type="binding site" evidence="5">
    <location>
        <position position="178"/>
    </location>
    <ligand>
        <name>Zn(2+)</name>
        <dbReference type="ChEBI" id="CHEBI:29105"/>
    </ligand>
</feature>
<dbReference type="InterPro" id="IPR014710">
    <property type="entry name" value="RmlC-like_jellyroll"/>
</dbReference>
<accession>A0A9D1TZE9</accession>
<keyword evidence="9" id="KW-0413">Isomerase</keyword>
<evidence type="ECO:0000256" key="6">
    <source>
        <dbReference type="PIRSR" id="PIRSR036894-2"/>
    </source>
</evidence>
<sequence length="327" mass="36573">MLYPLKFKPIFKERIWGGRKIETVFGKKLPAEGKIGESWELSGVEGDVSVVANGSLKGNNLQELIEIYMGDLVGERVFEQFGEEFPLLIKLIDADDNLSIQVHPDDKLAAERHHSFGKTEMWYVVGHEPDAKLYLGFNQPVDKAKYLEYLEAGKLADLLNAYKVEDGDSYFIPSKTIHAIGKGLLIAEIQQTSDITYRVFDWNRVDPKTGKGRELHTELALDAIDYKARSDYKTVAAPQRNAPVTLEKCPYFQTNSLVVDGTAVRDYAPLDSFVIYICLDGELTLTCESGSESLKKGETVLIPAEMNEVTLSGRGKVLEVYIPEEGK</sequence>
<name>A0A9D1TZE9_9BACT</name>
<evidence type="ECO:0000313" key="10">
    <source>
        <dbReference type="Proteomes" id="UP000823926"/>
    </source>
</evidence>
<feature type="binding site" evidence="5">
    <location>
        <position position="120"/>
    </location>
    <ligand>
        <name>Zn(2+)</name>
        <dbReference type="ChEBI" id="CHEBI:29105"/>
    </ligand>
</feature>
<dbReference type="EMBL" id="DXHL01000032">
    <property type="protein sequence ID" value="HIW11194.1"/>
    <property type="molecule type" value="Genomic_DNA"/>
</dbReference>
<dbReference type="InterPro" id="IPR049071">
    <property type="entry name" value="MPI_cupin_dom"/>
</dbReference>
<dbReference type="PANTHER" id="PTHR42742:SF3">
    <property type="entry name" value="FRUCTOKINASE"/>
    <property type="match status" value="1"/>
</dbReference>
<protein>
    <recommendedName>
        <fullName evidence="3">Phosphohexomutase</fullName>
    </recommendedName>
    <alternativeName>
        <fullName evidence="4">Phosphomannose isomerase</fullName>
    </alternativeName>
</protein>
<dbReference type="InterPro" id="IPR051804">
    <property type="entry name" value="Carb_Metab_Reg_Kinase/Isom"/>
</dbReference>
<dbReference type="Gene3D" id="2.60.120.10">
    <property type="entry name" value="Jelly Rolls"/>
    <property type="match status" value="2"/>
</dbReference>
<dbReference type="PANTHER" id="PTHR42742">
    <property type="entry name" value="TRANSCRIPTIONAL REPRESSOR MPRA"/>
    <property type="match status" value="1"/>
</dbReference>
<proteinExistence type="predicted"/>
<reference evidence="9" key="1">
    <citation type="journal article" date="2021" name="PeerJ">
        <title>Extensive microbial diversity within the chicken gut microbiome revealed by metagenomics and culture.</title>
        <authorList>
            <person name="Gilroy R."/>
            <person name="Ravi A."/>
            <person name="Getino M."/>
            <person name="Pursley I."/>
            <person name="Horton D.L."/>
            <person name="Alikhan N.F."/>
            <person name="Baker D."/>
            <person name="Gharbi K."/>
            <person name="Hall N."/>
            <person name="Watson M."/>
            <person name="Adriaenssens E.M."/>
            <person name="Foster-Nyarko E."/>
            <person name="Jarju S."/>
            <person name="Secka A."/>
            <person name="Antonio M."/>
            <person name="Oren A."/>
            <person name="Chaudhuri R.R."/>
            <person name="La Ragione R."/>
            <person name="Hildebrand F."/>
            <person name="Pallen M.J."/>
        </authorList>
    </citation>
    <scope>NUCLEOTIDE SEQUENCE</scope>
    <source>
        <strain evidence="9">ChiBcec15-1070</strain>
    </source>
</reference>
<evidence type="ECO:0000259" key="7">
    <source>
        <dbReference type="Pfam" id="PF20511"/>
    </source>
</evidence>
<evidence type="ECO:0000313" key="9">
    <source>
        <dbReference type="EMBL" id="HIW11194.1"/>
    </source>
</evidence>
<dbReference type="Pfam" id="PF21621">
    <property type="entry name" value="MPI_cupin_dom"/>
    <property type="match status" value="1"/>
</dbReference>
<dbReference type="AlphaFoldDB" id="A0A9D1TZE9"/>
<dbReference type="SUPFAM" id="SSF51182">
    <property type="entry name" value="RmlC-like cupins"/>
    <property type="match status" value="1"/>
</dbReference>